<name>A0A8C7F4R3_ONCKI</name>
<dbReference type="InterPro" id="IPR011762">
    <property type="entry name" value="COA_CT_N"/>
</dbReference>
<dbReference type="InterPro" id="IPR008627">
    <property type="entry name" value="GETHR_repeat"/>
</dbReference>
<dbReference type="InterPro" id="IPR029045">
    <property type="entry name" value="ClpP/crotonase-like_dom_sf"/>
</dbReference>
<comment type="catalytic activity">
    <reaction evidence="7">
        <text>butanoyl-CoA + hydrogencarbonate + ATP = (2S)-ethylmalonyl-CoA + ADP + phosphate + H(+)</text>
        <dbReference type="Rhea" id="RHEA:59520"/>
        <dbReference type="ChEBI" id="CHEBI:15378"/>
        <dbReference type="ChEBI" id="CHEBI:17544"/>
        <dbReference type="ChEBI" id="CHEBI:30616"/>
        <dbReference type="ChEBI" id="CHEBI:43474"/>
        <dbReference type="ChEBI" id="CHEBI:57371"/>
        <dbReference type="ChEBI" id="CHEBI:60909"/>
        <dbReference type="ChEBI" id="CHEBI:456216"/>
    </reaction>
    <physiologicalReaction direction="left-to-right" evidence="7">
        <dbReference type="Rhea" id="RHEA:59521"/>
    </physiologicalReaction>
</comment>
<dbReference type="AlphaFoldDB" id="A0A8C7F4R3"/>
<evidence type="ECO:0000256" key="9">
    <source>
        <dbReference type="SAM" id="MobiDB-lite"/>
    </source>
</evidence>
<evidence type="ECO:0000256" key="6">
    <source>
        <dbReference type="ARBA" id="ARBA00042797"/>
    </source>
</evidence>
<dbReference type="GO" id="GO:0005739">
    <property type="term" value="C:mitochondrion"/>
    <property type="evidence" value="ECO:0007669"/>
    <property type="project" value="TreeGrafter"/>
</dbReference>
<dbReference type="Pfam" id="PF05671">
    <property type="entry name" value="GETHR"/>
    <property type="match status" value="1"/>
</dbReference>
<evidence type="ECO:0000313" key="12">
    <source>
        <dbReference type="Ensembl" id="ENSOKIP00005013057.1"/>
    </source>
</evidence>
<gene>
    <name evidence="12" type="primary">PCCB</name>
    <name evidence="12" type="synonym">LOC109883523</name>
</gene>
<evidence type="ECO:0000256" key="7">
    <source>
        <dbReference type="ARBA" id="ARBA00048208"/>
    </source>
</evidence>
<dbReference type="PANTHER" id="PTHR43842:SF2">
    <property type="entry name" value="PROPIONYL-COA CARBOXYLASE BETA CHAIN, MITOCHONDRIAL"/>
    <property type="match status" value="1"/>
</dbReference>
<organism evidence="12 13">
    <name type="scientific">Oncorhynchus kisutch</name>
    <name type="common">Coho salmon</name>
    <name type="synonym">Salmo kisutch</name>
    <dbReference type="NCBI Taxonomy" id="8019"/>
    <lineage>
        <taxon>Eukaryota</taxon>
        <taxon>Metazoa</taxon>
        <taxon>Chordata</taxon>
        <taxon>Craniata</taxon>
        <taxon>Vertebrata</taxon>
        <taxon>Euteleostomi</taxon>
        <taxon>Actinopterygii</taxon>
        <taxon>Neopterygii</taxon>
        <taxon>Teleostei</taxon>
        <taxon>Protacanthopterygii</taxon>
        <taxon>Salmoniformes</taxon>
        <taxon>Salmonidae</taxon>
        <taxon>Salmoninae</taxon>
        <taxon>Oncorhynchus</taxon>
    </lineage>
</organism>
<dbReference type="InterPro" id="IPR011763">
    <property type="entry name" value="COA_CT_C"/>
</dbReference>
<evidence type="ECO:0000256" key="5">
    <source>
        <dbReference type="ARBA" id="ARBA00041138"/>
    </source>
</evidence>
<dbReference type="Pfam" id="PF01039">
    <property type="entry name" value="Carboxyl_trans"/>
    <property type="match status" value="1"/>
</dbReference>
<sequence length="858" mass="96986">MAAFAVARSSCGLLSGLKAYFKTFRQVKHGVASAAQSQLQQQSRRWYSVSHLSVQERIDRKRNAALIGGGQKRIDAQHKRGKLTARERVELLLDKDSFVECDMFVEHRCSDFGMEEDHNKFAGDSVVTGQGRINGRLVYVFSQDFTVFGGSLSGAHAQKICKIMDQAMMVGAPVIGLNDSGGARIQEGVESLAGYADIFLRNVMASGVVPQISLIMGPCAGGAVYSPALTDFTFMVKDTSYLFITGPDVVKSVTNEDVTQEELGGAKTHTAVSGVAHRAFENDIDALLNLRNFFNFLPLSNQDPAPVTECHDPSDRLVPGLDTIVPFETTKAYDMLDIIQGIADEREFFEIMPNYAKNIVVGFARMNGRTVGIVGNQPKVASGCLDINSSVKGARFVRFCDAFNIPILTFVDVPGFLPGTSQEYGGIIRHGAKLLFAFAEATVPKITIITRKAYGGAYDVMSSKHLRGDVNYAWPSAEVAVMGAKGAVQIIFRGKSNQAEQEAEYVEKFANPFPAAVRGFVDDIIVPSTTRKRICRDLEVLESLQTLQTDLTLLRRDTERDRERETDRGETEETQRGETEETQRGETQREETQREETQREETQREETQRGDTERGDRADTERGDRADTERGDRERRQREETQREGRNRERGETERGEKQREGRNRERGETERGEKQREGRNRERGETERGEKQREGRHRERGDTERGEKQREGRHRERGDTERGETQREETQREETQRERRNRERGETERGEKQREGRNRERGDTERGETQREGRHRERGDTERGETQREGRHRERGDTERGETQREGRHRERGDTERGETQRGETQRGETKSVSLCACPCVCVCVCVCVCARAYPVV</sequence>
<reference evidence="12" key="1">
    <citation type="submission" date="2025-08" db="UniProtKB">
        <authorList>
            <consortium name="Ensembl"/>
        </authorList>
    </citation>
    <scope>IDENTIFICATION</scope>
</reference>
<proteinExistence type="inferred from homology"/>
<evidence type="ECO:0000256" key="1">
    <source>
        <dbReference type="ARBA" id="ARBA00005060"/>
    </source>
</evidence>
<comment type="catalytic activity">
    <reaction evidence="8">
        <text>propanoyl-CoA + hydrogencarbonate + ATP = (S)-methylmalonyl-CoA + ADP + phosphate + H(+)</text>
        <dbReference type="Rhea" id="RHEA:23720"/>
        <dbReference type="ChEBI" id="CHEBI:15378"/>
        <dbReference type="ChEBI" id="CHEBI:17544"/>
        <dbReference type="ChEBI" id="CHEBI:30616"/>
        <dbReference type="ChEBI" id="CHEBI:43474"/>
        <dbReference type="ChEBI" id="CHEBI:57327"/>
        <dbReference type="ChEBI" id="CHEBI:57392"/>
        <dbReference type="ChEBI" id="CHEBI:456216"/>
        <dbReference type="EC" id="6.4.1.3"/>
    </reaction>
    <physiologicalReaction direction="left-to-right" evidence="8">
        <dbReference type="Rhea" id="RHEA:23721"/>
    </physiologicalReaction>
</comment>
<dbReference type="EC" id="6.4.1.3" evidence="3"/>
<dbReference type="PROSITE" id="PS50980">
    <property type="entry name" value="COA_CT_NTER"/>
    <property type="match status" value="1"/>
</dbReference>
<reference evidence="12" key="2">
    <citation type="submission" date="2025-09" db="UniProtKB">
        <authorList>
            <consortium name="Ensembl"/>
        </authorList>
    </citation>
    <scope>IDENTIFICATION</scope>
</reference>
<dbReference type="Ensembl" id="ENSOKIT00005013931.1">
    <property type="protein sequence ID" value="ENSOKIP00005013057.1"/>
    <property type="gene ID" value="ENSOKIG00005005619.1"/>
</dbReference>
<dbReference type="GO" id="GO:0009062">
    <property type="term" value="P:fatty acid catabolic process"/>
    <property type="evidence" value="ECO:0007669"/>
    <property type="project" value="UniProtKB-ARBA"/>
</dbReference>
<comment type="similarity">
    <text evidence="2">Belongs to the AccD/PCCB family.</text>
</comment>
<accession>A0A8C7F4R3</accession>
<evidence type="ECO:0000313" key="13">
    <source>
        <dbReference type="Proteomes" id="UP000694557"/>
    </source>
</evidence>
<dbReference type="FunFam" id="3.90.226.10:FF:000017">
    <property type="entry name" value="Propionyl-CoA carboxylase subunit beta 5"/>
    <property type="match status" value="1"/>
</dbReference>
<evidence type="ECO:0000259" key="11">
    <source>
        <dbReference type="PROSITE" id="PS50989"/>
    </source>
</evidence>
<feature type="region of interest" description="Disordered" evidence="9">
    <location>
        <begin position="556"/>
        <end position="829"/>
    </location>
</feature>
<feature type="domain" description="CoA carboxyltransferase N-terminal" evidence="10">
    <location>
        <begin position="51"/>
        <end position="309"/>
    </location>
</feature>
<dbReference type="GO" id="GO:0004658">
    <property type="term" value="F:propionyl-CoA carboxylase activity"/>
    <property type="evidence" value="ECO:0007669"/>
    <property type="project" value="UniProtKB-EC"/>
</dbReference>
<dbReference type="PROSITE" id="PS50989">
    <property type="entry name" value="COA_CT_CTER"/>
    <property type="match status" value="1"/>
</dbReference>
<dbReference type="GeneTree" id="ENSGT00940000157741"/>
<dbReference type="InterPro" id="IPR051047">
    <property type="entry name" value="AccD/PCCB"/>
</dbReference>
<evidence type="ECO:0000256" key="2">
    <source>
        <dbReference type="ARBA" id="ARBA00006102"/>
    </source>
</evidence>
<dbReference type="Gene3D" id="3.90.226.10">
    <property type="entry name" value="2-enoyl-CoA Hydratase, Chain A, domain 1"/>
    <property type="match status" value="2"/>
</dbReference>
<dbReference type="Proteomes" id="UP000694557">
    <property type="component" value="Unassembled WGS sequence"/>
</dbReference>
<comment type="subunit">
    <text evidence="4">The holoenzyme is a dodecamer composed of 6 PCCA/alpha subunits and 6 PCCB/beta subunits.</text>
</comment>
<keyword evidence="13" id="KW-1185">Reference proteome</keyword>
<evidence type="ECO:0000256" key="8">
    <source>
        <dbReference type="ARBA" id="ARBA00049495"/>
    </source>
</evidence>
<dbReference type="InterPro" id="IPR034733">
    <property type="entry name" value="AcCoA_carboxyl_beta"/>
</dbReference>
<dbReference type="FunFam" id="3.90.226.10:FF:000016">
    <property type="entry name" value="Propionyl-CoA carboxylase, beta subunit"/>
    <property type="match status" value="1"/>
</dbReference>
<evidence type="ECO:0000256" key="4">
    <source>
        <dbReference type="ARBA" id="ARBA00038567"/>
    </source>
</evidence>
<feature type="domain" description="CoA carboxyltransferase C-terminal" evidence="11">
    <location>
        <begin position="313"/>
        <end position="568"/>
    </location>
</feature>
<evidence type="ECO:0000256" key="3">
    <source>
        <dbReference type="ARBA" id="ARBA00013050"/>
    </source>
</evidence>
<comment type="pathway">
    <text evidence="1">Metabolic intermediate metabolism; propanoyl-CoA degradation; succinyl-CoA from propanoyl-CoA: step 1/3.</text>
</comment>
<dbReference type="SUPFAM" id="SSF52096">
    <property type="entry name" value="ClpP/crotonase"/>
    <property type="match status" value="2"/>
</dbReference>
<evidence type="ECO:0000259" key="10">
    <source>
        <dbReference type="PROSITE" id="PS50980"/>
    </source>
</evidence>
<protein>
    <recommendedName>
        <fullName evidence="5">Propionyl-CoA carboxylase beta chain, mitochondrial</fullName>
        <ecNumber evidence="3">6.4.1.3</ecNumber>
    </recommendedName>
    <alternativeName>
        <fullName evidence="6">Propanoyl-CoA:carbon dioxide ligase subunit beta</fullName>
    </alternativeName>
</protein>
<dbReference type="PANTHER" id="PTHR43842">
    <property type="entry name" value="PROPIONYL-COA CARBOXYLASE BETA CHAIN"/>
    <property type="match status" value="1"/>
</dbReference>